<sequence>MSTTKPTLSTVARHAGVSISTASLAFSNSGPIAEATRTKVLHAARELGYTGPSALGRQLRSGKTGIVGVVIGDAIRRGFRDPVLVSALDGLVRRLGEHGLGVLLIPADHPTNTTAQQPHDHVHPLIRSTAMDAAILLWGGHAHDPTYHALAERHIPIIISEGQHVDGSSYIELGDRAAITALTQHLVDLGHTRIACVSLSLGDGHHGLTHIHELTERYNQALTHANNNNSNTTPAHARTPHLAGRPPYALPSWGRLHGMLDAGVTPTLIWEAQASLVEEGHRAGAALLDPTNYPDGQRPTAIMAHSDLLAAGVLQQARDMGFRVPEDLSITGFDGVHLPWLAGEQLTTARQPLPGKGEAIAQAVLDVLDNNTVTSQHLPVPPVLGDTSGPVPTTLTEHNKRDHNNSTKNDTATL</sequence>
<evidence type="ECO:0000313" key="7">
    <source>
        <dbReference type="Proteomes" id="UP000000628"/>
    </source>
</evidence>
<dbReference type="eggNOG" id="COG1609">
    <property type="taxonomic scope" value="Bacteria"/>
</dbReference>
<organism evidence="6 7">
    <name type="scientific">Jonesia denitrificans (strain ATCC 14870 / DSM 20603 / BCRC 15368 / CIP 55.134 / JCM 11481 / NBRC 15587 / NCTC 10816 / Prevot 55134)</name>
    <name type="common">Listeria denitrificans</name>
    <dbReference type="NCBI Taxonomy" id="471856"/>
    <lineage>
        <taxon>Bacteria</taxon>
        <taxon>Bacillati</taxon>
        <taxon>Actinomycetota</taxon>
        <taxon>Actinomycetes</taxon>
        <taxon>Micrococcales</taxon>
        <taxon>Jonesiaceae</taxon>
        <taxon>Jonesia</taxon>
    </lineage>
</organism>
<dbReference type="InterPro" id="IPR046335">
    <property type="entry name" value="LacI/GalR-like_sensor"/>
</dbReference>
<evidence type="ECO:0000256" key="3">
    <source>
        <dbReference type="ARBA" id="ARBA00023163"/>
    </source>
</evidence>
<dbReference type="InterPro" id="IPR010982">
    <property type="entry name" value="Lambda_DNA-bd_dom_sf"/>
</dbReference>
<evidence type="ECO:0000313" key="6">
    <source>
        <dbReference type="EMBL" id="ACV08228.1"/>
    </source>
</evidence>
<dbReference type="OrthoDB" id="5171752at2"/>
<dbReference type="InterPro" id="IPR028082">
    <property type="entry name" value="Peripla_BP_I"/>
</dbReference>
<proteinExistence type="predicted"/>
<keyword evidence="3" id="KW-0804">Transcription</keyword>
<dbReference type="KEGG" id="jde:Jden_0564"/>
<dbReference type="Proteomes" id="UP000000628">
    <property type="component" value="Chromosome"/>
</dbReference>
<dbReference type="Pfam" id="PF00356">
    <property type="entry name" value="LacI"/>
    <property type="match status" value="1"/>
</dbReference>
<dbReference type="SMART" id="SM00354">
    <property type="entry name" value="HTH_LACI"/>
    <property type="match status" value="1"/>
</dbReference>
<protein>
    <submittedName>
        <fullName evidence="6">Transcriptional regulator, LacI family</fullName>
    </submittedName>
</protein>
<reference evidence="6 7" key="1">
    <citation type="journal article" date="2009" name="Stand. Genomic Sci.">
        <title>Complete genome sequence of Jonesia denitrificans type strain (Prevot 55134).</title>
        <authorList>
            <person name="Pukall R."/>
            <person name="Gehrich-Schroter G."/>
            <person name="Lapidus A."/>
            <person name="Nolan M."/>
            <person name="Glavina Del Rio T."/>
            <person name="Lucas S."/>
            <person name="Chen F."/>
            <person name="Tice H."/>
            <person name="Pitluck S."/>
            <person name="Cheng J.F."/>
            <person name="Copeland A."/>
            <person name="Saunders E."/>
            <person name="Brettin T."/>
            <person name="Detter J.C."/>
            <person name="Bruce D."/>
            <person name="Goodwin L."/>
            <person name="Pati A."/>
            <person name="Ivanova N."/>
            <person name="Mavromatis K."/>
            <person name="Ovchinnikova G."/>
            <person name="Chen A."/>
            <person name="Palaniappan K."/>
            <person name="Land M."/>
            <person name="Hauser L."/>
            <person name="Chang Y.J."/>
            <person name="Jeffries C.D."/>
            <person name="Chain P."/>
            <person name="Goker M."/>
            <person name="Bristow J."/>
            <person name="Eisen J.A."/>
            <person name="Markowitz V."/>
            <person name="Hugenholtz P."/>
            <person name="Kyrpides N.C."/>
            <person name="Klenk H.P."/>
            <person name="Han C."/>
        </authorList>
    </citation>
    <scope>NUCLEOTIDE SEQUENCE [LARGE SCALE GENOMIC DNA]</scope>
    <source>
        <strain evidence="7">ATCC 14870 / DSM 20603 / BCRC 15368 / CIP 55.134 / JCM 11481 / NBRC 15587 / NCTC 10816 / Prevot 55134</strain>
    </source>
</reference>
<keyword evidence="7" id="KW-1185">Reference proteome</keyword>
<evidence type="ECO:0000256" key="4">
    <source>
        <dbReference type="SAM" id="MobiDB-lite"/>
    </source>
</evidence>
<gene>
    <name evidence="6" type="ordered locus">Jden_0564</name>
</gene>
<keyword evidence="2" id="KW-0238">DNA-binding</keyword>
<dbReference type="GO" id="GO:0000976">
    <property type="term" value="F:transcription cis-regulatory region binding"/>
    <property type="evidence" value="ECO:0007669"/>
    <property type="project" value="TreeGrafter"/>
</dbReference>
<dbReference type="Gene3D" id="1.10.260.40">
    <property type="entry name" value="lambda repressor-like DNA-binding domains"/>
    <property type="match status" value="1"/>
</dbReference>
<dbReference type="PROSITE" id="PS50932">
    <property type="entry name" value="HTH_LACI_2"/>
    <property type="match status" value="1"/>
</dbReference>
<dbReference type="Gene3D" id="3.40.50.2300">
    <property type="match status" value="3"/>
</dbReference>
<evidence type="ECO:0000259" key="5">
    <source>
        <dbReference type="PROSITE" id="PS50932"/>
    </source>
</evidence>
<name>C7R0S1_JONDD</name>
<dbReference type="SUPFAM" id="SSF47413">
    <property type="entry name" value="lambda repressor-like DNA-binding domains"/>
    <property type="match status" value="1"/>
</dbReference>
<dbReference type="SUPFAM" id="SSF53822">
    <property type="entry name" value="Periplasmic binding protein-like I"/>
    <property type="match status" value="1"/>
</dbReference>
<dbReference type="PANTHER" id="PTHR30146:SF138">
    <property type="entry name" value="TRANSCRIPTIONAL REGULATORY PROTEIN"/>
    <property type="match status" value="1"/>
</dbReference>
<evidence type="ECO:0000256" key="1">
    <source>
        <dbReference type="ARBA" id="ARBA00023015"/>
    </source>
</evidence>
<dbReference type="GO" id="GO:0003700">
    <property type="term" value="F:DNA-binding transcription factor activity"/>
    <property type="evidence" value="ECO:0007669"/>
    <property type="project" value="TreeGrafter"/>
</dbReference>
<keyword evidence="1" id="KW-0805">Transcription regulation</keyword>
<dbReference type="AlphaFoldDB" id="C7R0S1"/>
<dbReference type="STRING" id="471856.Jden_0564"/>
<feature type="region of interest" description="Disordered" evidence="4">
    <location>
        <begin position="375"/>
        <end position="414"/>
    </location>
</feature>
<dbReference type="RefSeq" id="WP_015770857.1">
    <property type="nucleotide sequence ID" value="NC_013174.1"/>
</dbReference>
<dbReference type="CDD" id="cd01392">
    <property type="entry name" value="HTH_LacI"/>
    <property type="match status" value="1"/>
</dbReference>
<dbReference type="InterPro" id="IPR000843">
    <property type="entry name" value="HTH_LacI"/>
</dbReference>
<dbReference type="EMBL" id="CP001706">
    <property type="protein sequence ID" value="ACV08228.1"/>
    <property type="molecule type" value="Genomic_DNA"/>
</dbReference>
<accession>C7R0S1</accession>
<dbReference type="PANTHER" id="PTHR30146">
    <property type="entry name" value="LACI-RELATED TRANSCRIPTIONAL REPRESSOR"/>
    <property type="match status" value="1"/>
</dbReference>
<evidence type="ECO:0000256" key="2">
    <source>
        <dbReference type="ARBA" id="ARBA00023125"/>
    </source>
</evidence>
<dbReference type="HOGENOM" id="CLU_037628_6_1_11"/>
<dbReference type="Pfam" id="PF13377">
    <property type="entry name" value="Peripla_BP_3"/>
    <property type="match status" value="1"/>
</dbReference>
<feature type="domain" description="HTH lacI-type" evidence="5">
    <location>
        <begin position="6"/>
        <end position="61"/>
    </location>
</feature>